<accession>A0A5C6RGP5</accession>
<organism evidence="2 3">
    <name type="scientific">Phaeodactylibacter luteus</name>
    <dbReference type="NCBI Taxonomy" id="1564516"/>
    <lineage>
        <taxon>Bacteria</taxon>
        <taxon>Pseudomonadati</taxon>
        <taxon>Bacteroidota</taxon>
        <taxon>Saprospiria</taxon>
        <taxon>Saprospirales</taxon>
        <taxon>Haliscomenobacteraceae</taxon>
        <taxon>Phaeodactylibacter</taxon>
    </lineage>
</organism>
<feature type="chain" id="PRO_5022736708" evidence="1">
    <location>
        <begin position="23"/>
        <end position="395"/>
    </location>
</feature>
<sequence>MHKLTPLLAAGFCLLSAFALPAQNIVISEIDANQPPTGLLGLNNNDNHEFIELFGPAGASLDGLKLVLIDQAEEVSHCIGLDGEALNAQGFYVIGNFSNSDMPPPTETNWIPDAGAVALLDQPACVTNGSDANSIDMGNLVDGFAYSDDPPTGLLGGLLGVLLGTLSDLLFGANPATPAQETADDSDSIQRNFAMGTFENNQAPTPGGFVANGAPLPIALEFFTARAAEGQALLAWRTATELNNGYIAIERSGDGRSFTEIGRLNGAGTTQEPQNYRFTDRQPLPGANYYRLRQADFDGQVAYHGPVGLTFEAQGAPAGITASPTVTQGAAEVRISHSGPGTLYLFNSSGQLLQQWPTAAQPLQVDLSQQPAGVFVLRWQAQQGQAQASARLIKP</sequence>
<proteinExistence type="predicted"/>
<feature type="signal peptide" evidence="1">
    <location>
        <begin position="1"/>
        <end position="22"/>
    </location>
</feature>
<reference evidence="2 3" key="1">
    <citation type="submission" date="2019-08" db="EMBL/GenBank/DDBJ databases">
        <title>Genome of Phaeodactylibacter luteus.</title>
        <authorList>
            <person name="Bowman J.P."/>
        </authorList>
    </citation>
    <scope>NUCLEOTIDE SEQUENCE [LARGE SCALE GENOMIC DNA]</scope>
    <source>
        <strain evidence="2 3">KCTC 42180</strain>
    </source>
</reference>
<keyword evidence="1" id="KW-0732">Signal</keyword>
<dbReference type="EMBL" id="VOOR01000073">
    <property type="protein sequence ID" value="TXB60608.1"/>
    <property type="molecule type" value="Genomic_DNA"/>
</dbReference>
<gene>
    <name evidence="2" type="ORF">FRY97_20280</name>
</gene>
<comment type="caution">
    <text evidence="2">The sequence shown here is derived from an EMBL/GenBank/DDBJ whole genome shotgun (WGS) entry which is preliminary data.</text>
</comment>
<evidence type="ECO:0000313" key="3">
    <source>
        <dbReference type="Proteomes" id="UP000321580"/>
    </source>
</evidence>
<dbReference type="Proteomes" id="UP000321580">
    <property type="component" value="Unassembled WGS sequence"/>
</dbReference>
<evidence type="ECO:0000256" key="1">
    <source>
        <dbReference type="SAM" id="SignalP"/>
    </source>
</evidence>
<protein>
    <submittedName>
        <fullName evidence="2">Lamin tail domain-containing protein</fullName>
    </submittedName>
</protein>
<dbReference type="OrthoDB" id="1490051at2"/>
<keyword evidence="3" id="KW-1185">Reference proteome</keyword>
<evidence type="ECO:0000313" key="2">
    <source>
        <dbReference type="EMBL" id="TXB60608.1"/>
    </source>
</evidence>
<dbReference type="RefSeq" id="WP_147169452.1">
    <property type="nucleotide sequence ID" value="NZ_VOOR01000073.1"/>
</dbReference>
<dbReference type="AlphaFoldDB" id="A0A5C6RGP5"/>
<name>A0A5C6RGP5_9BACT</name>